<dbReference type="InterPro" id="IPR041698">
    <property type="entry name" value="Methyltransf_25"/>
</dbReference>
<dbReference type="CDD" id="cd02440">
    <property type="entry name" value="AdoMet_MTases"/>
    <property type="match status" value="1"/>
</dbReference>
<evidence type="ECO:0000256" key="1">
    <source>
        <dbReference type="ARBA" id="ARBA00022603"/>
    </source>
</evidence>
<dbReference type="GO" id="GO:0032259">
    <property type="term" value="P:methylation"/>
    <property type="evidence" value="ECO:0007669"/>
    <property type="project" value="UniProtKB-KW"/>
</dbReference>
<keyword evidence="2 4" id="KW-0808">Transferase</keyword>
<protein>
    <submittedName>
        <fullName evidence="4">Methyltransferase family protein</fullName>
    </submittedName>
</protein>
<evidence type="ECO:0000256" key="2">
    <source>
        <dbReference type="ARBA" id="ARBA00022679"/>
    </source>
</evidence>
<reference evidence="4 5" key="1">
    <citation type="submission" date="2019-06" db="EMBL/GenBank/DDBJ databases">
        <title>Sequencing the genomes of 1000 actinobacteria strains.</title>
        <authorList>
            <person name="Klenk H.-P."/>
        </authorList>
    </citation>
    <scope>NUCLEOTIDE SEQUENCE [LARGE SCALE GENOMIC DNA]</scope>
    <source>
        <strain evidence="4 5">DSM 24083</strain>
    </source>
</reference>
<feature type="domain" description="Methyltransferase" evidence="3">
    <location>
        <begin position="55"/>
        <end position="143"/>
    </location>
</feature>
<gene>
    <name evidence="4" type="ORF">FB556_1615</name>
</gene>
<dbReference type="AlphaFoldDB" id="A0A543AK34"/>
<accession>A0A543AK34</accession>
<proteinExistence type="predicted"/>
<dbReference type="EMBL" id="VFOU01000002">
    <property type="protein sequence ID" value="TQL72942.1"/>
    <property type="molecule type" value="Genomic_DNA"/>
</dbReference>
<organism evidence="4 5">
    <name type="scientific">Enteractinococcus coprophilus</name>
    <dbReference type="NCBI Taxonomy" id="1027633"/>
    <lineage>
        <taxon>Bacteria</taxon>
        <taxon>Bacillati</taxon>
        <taxon>Actinomycetota</taxon>
        <taxon>Actinomycetes</taxon>
        <taxon>Micrococcales</taxon>
        <taxon>Micrococcaceae</taxon>
    </lineage>
</organism>
<evidence type="ECO:0000259" key="3">
    <source>
        <dbReference type="Pfam" id="PF13649"/>
    </source>
</evidence>
<keyword evidence="5" id="KW-1185">Reference proteome</keyword>
<comment type="caution">
    <text evidence="4">The sequence shown here is derived from an EMBL/GenBank/DDBJ whole genome shotgun (WGS) entry which is preliminary data.</text>
</comment>
<dbReference type="PANTHER" id="PTHR44942:SF4">
    <property type="entry name" value="METHYLTRANSFERASE TYPE 11 DOMAIN-CONTAINING PROTEIN"/>
    <property type="match status" value="1"/>
</dbReference>
<dbReference type="OrthoDB" id="9797252at2"/>
<name>A0A543AK34_9MICC</name>
<dbReference type="Gene3D" id="3.40.50.150">
    <property type="entry name" value="Vaccinia Virus protein VP39"/>
    <property type="match status" value="1"/>
</dbReference>
<keyword evidence="1 4" id="KW-0489">Methyltransferase</keyword>
<evidence type="ECO:0000313" key="5">
    <source>
        <dbReference type="Proteomes" id="UP000319746"/>
    </source>
</evidence>
<dbReference type="SUPFAM" id="SSF53335">
    <property type="entry name" value="S-adenosyl-L-methionine-dependent methyltransferases"/>
    <property type="match status" value="1"/>
</dbReference>
<dbReference type="InterPro" id="IPR051052">
    <property type="entry name" value="Diverse_substrate_MTase"/>
</dbReference>
<dbReference type="Pfam" id="PF13649">
    <property type="entry name" value="Methyltransf_25"/>
    <property type="match status" value="1"/>
</dbReference>
<evidence type="ECO:0000313" key="4">
    <source>
        <dbReference type="EMBL" id="TQL72942.1"/>
    </source>
</evidence>
<dbReference type="PANTHER" id="PTHR44942">
    <property type="entry name" value="METHYLTRANSF_11 DOMAIN-CONTAINING PROTEIN"/>
    <property type="match status" value="1"/>
</dbReference>
<dbReference type="InterPro" id="IPR029063">
    <property type="entry name" value="SAM-dependent_MTases_sf"/>
</dbReference>
<dbReference type="RefSeq" id="WP_141866437.1">
    <property type="nucleotide sequence ID" value="NZ_BAABAN010000005.1"/>
</dbReference>
<dbReference type="GO" id="GO:0008168">
    <property type="term" value="F:methyltransferase activity"/>
    <property type="evidence" value="ECO:0007669"/>
    <property type="project" value="UniProtKB-KW"/>
</dbReference>
<dbReference type="Proteomes" id="UP000319746">
    <property type="component" value="Unassembled WGS sequence"/>
</dbReference>
<sequence length="262" mass="29697">MLTRPTGAVVLNDDTRHRYRLAFDADSAELYHRMRPGYQAEILDFLTQTPAGFAVDLGAGTGLFATQLLNASWDVLAIDPAANMLQVLKNDHPQVTTVVSRVEDFDTAHYLGQAQLVVSAQAWHWVDTEIGCQKVTELLAPDGVFGVVHHQIDTTNDWVLRLCKIMHSGDVHAVDLPPKVTDAFQTPVGKWWHWKQHLTVEQVHELMMTRAFYLRTSDKQRQRMHNNLQWYLVEHLGYAPDATIDIPYVTAAWRIPPVRLGA</sequence>